<dbReference type="InterPro" id="IPR049804">
    <property type="entry name" value="Choice_anch_L"/>
</dbReference>
<dbReference type="KEGG" id="ahz:APS56_04240"/>
<dbReference type="NCBIfam" id="TIGR04131">
    <property type="entry name" value="Bac_Flav_CTERM"/>
    <property type="match status" value="1"/>
</dbReference>
<evidence type="ECO:0000313" key="2">
    <source>
        <dbReference type="Proteomes" id="UP000057981"/>
    </source>
</evidence>
<sequence>MHSQLISVDSSIPLEQLILDNLIKNGCVEISNISSSINGSASGFSSYGQFSRAGSNFPFENGIVLTTGNAESAGNTPITPPLTEGATDWGSDADLENALQVTNTLNATSIEFDLISTSNNLQFNYLFASEEYFGTNPCNVSDGFAFLIKESAGLHAYRNIALVPGTTDPVNTNTIRTDIFNATGNLVCPAQNTQYFDGLGNGDTNYNGRTTTLTASTTIIPYTRYRIKLVIADQSDFQFDSAVFIEGNSFKTVDLGDDISTCNSSAVLNAYTGNPFAGYEWFYNNTPIPGPLPSSYTAMQSGTYRVEVTVQLSNGDECVESDEIEVVLNTEEPVPTLSDYALCGDPSNVTDTETFNLNIKNSEIATISPYSNYNVTYHYNEEEARSNSNSISSPIPNTTNPQSIVARINDLDTGCATYTSFNLIVNTAPNAITPTTLEVCDNDDIPDDGFYFIDLTEKDDEITGGLPDLAVTYYYNSTDAANGINPITSLYRNTTTPTDQVFATVINTQTTCVSSVVPVNINVTSSPLIDFEKQFIDACDPDHDGFATFDLTEVLNNVLNGIDPSSVTATYHEVENDADLGINPITNETNYANIVSNVQTVFIRIEDNVSLCASVAEIEIHTNLLLTGTDITDFAICDNNADPNDEANFDLNSIEFFINNGLDFDGDPNTLEISVDFFEDEDDRDANTNALDKSALYSAPNQTTLYIRLTNTITNCEDIEDIQLIINPILIFNPVDPLPYCDSDSDVTDGITLIDLHSLDDMITNGNPDFATSFFPTETDADMNNTANLLPDMYSVNTQETIFVRIENTDTACYTSNSFDIRVVPSPETMQPIDDVFCDTSDTKIFNLEDKIPEIVSSTAGIDIGFFTSLDDAENNTNPITNRTTYTANTQTMYVRIGDNTPGTSCYKIVSYEIIINTIPVFPTNGINDFVICDGDENNEAEFLFSNKDAEILDGQTGKEVLYFEDSAYSIEIPKNIPYKSGDRTVYVRIENTTDSSCFTTSSFEIKVASEIIFNAFIPFNECDDASNDEKHAFDLGFKRTEITQGVPENLNVSFHLTEALAESNTNPLPDTYTNVTPQQTLYVRIENVNSSCYTIEELDLGITPSIELTDAAPFELCDDNNDGLATFNLELADFEILDRVIGPPPVINYFENEADTIDNTLQITNPTSYISESKTIYIKVTPQSGCYSVIPLQLVVNPYPTINNISTLEDCFSTTYDLTQVDNLIVNNPSNYNITYYSNENDANDGLGNIGNTFNYTNPGNYTIWFRTENPTTGCFITSSFVLEINANPIANTPPNLEACDDDYDGFLTFDLSNSSSTSYAIRGSQSISNFTVTYYDNLANAESKTNPIATNYSSVDGEVIYARIENNATGCFNITQFDITINPKPIIPIDDVVTLCINNLPLTISAETSNIGDIYLWSTGETTSEILLTDPNDIGSYWVNVTTPTTGCSTTKSFEVIESAIADINFTTTVDFADPNRITIDVSGIGNYVFSIDGGEPQTSNIFENAPIGEHTITVTDLNGCHDVSKEVVVIDVPKFVTPNGDGYFDTWHITGVNQLTGTVVYIYDRYGKLLKTLHHTSPGWDGTFNGANMPADDYWYTAQVFYNGEELNLKGHFTLKR</sequence>
<proteinExistence type="predicted"/>
<dbReference type="PATRIC" id="fig|1736674.3.peg.870"/>
<evidence type="ECO:0008006" key="3">
    <source>
        <dbReference type="Google" id="ProtNLM"/>
    </source>
</evidence>
<dbReference type="NCBIfam" id="NF038133">
    <property type="entry name" value="choice_anch_L"/>
    <property type="match status" value="1"/>
</dbReference>
<evidence type="ECO:0000313" key="1">
    <source>
        <dbReference type="EMBL" id="ALJ04394.1"/>
    </source>
</evidence>
<name>A0A0P0D9E0_9FLAO</name>
<dbReference type="OrthoDB" id="9765926at2"/>
<gene>
    <name evidence="1" type="ORF">APS56_04240</name>
</gene>
<dbReference type="InterPro" id="IPR026341">
    <property type="entry name" value="T9SS_type_B"/>
</dbReference>
<reference evidence="1 2" key="1">
    <citation type="submission" date="2015-10" db="EMBL/GenBank/DDBJ databases">
        <authorList>
            <person name="Gilbert D.G."/>
        </authorList>
    </citation>
    <scope>NUCLEOTIDE SEQUENCE [LARGE SCALE GENOMIC DNA]</scope>
    <source>
        <strain evidence="2">HZ-22</strain>
    </source>
</reference>
<dbReference type="Pfam" id="PF13585">
    <property type="entry name" value="CHU_C"/>
    <property type="match status" value="1"/>
</dbReference>
<dbReference type="EMBL" id="CP012898">
    <property type="protein sequence ID" value="ALJ04394.1"/>
    <property type="molecule type" value="Genomic_DNA"/>
</dbReference>
<organism evidence="1 2">
    <name type="scientific">Pseudalgibacter alginicilyticus</name>
    <dbReference type="NCBI Taxonomy" id="1736674"/>
    <lineage>
        <taxon>Bacteria</taxon>
        <taxon>Pseudomonadati</taxon>
        <taxon>Bacteroidota</taxon>
        <taxon>Flavobacteriia</taxon>
        <taxon>Flavobacteriales</taxon>
        <taxon>Flavobacteriaceae</taxon>
        <taxon>Pseudalgibacter</taxon>
    </lineage>
</organism>
<protein>
    <recommendedName>
        <fullName evidence="3">T9SS type B sorting domain-containing protein</fullName>
    </recommendedName>
</protein>
<accession>A0A0P0D9E0</accession>
<dbReference type="Proteomes" id="UP000057981">
    <property type="component" value="Chromosome"/>
</dbReference>
<keyword evidence="2" id="KW-1185">Reference proteome</keyword>
<dbReference type="STRING" id="1736674.APS56_04240"/>